<comment type="catalytic activity">
    <reaction evidence="5">
        <text>L,L-cystathionine + H2O = L-homocysteine + pyruvate + NH4(+)</text>
        <dbReference type="Rhea" id="RHEA:13965"/>
        <dbReference type="ChEBI" id="CHEBI:15361"/>
        <dbReference type="ChEBI" id="CHEBI:15377"/>
        <dbReference type="ChEBI" id="CHEBI:28938"/>
        <dbReference type="ChEBI" id="CHEBI:58161"/>
        <dbReference type="ChEBI" id="CHEBI:58199"/>
    </reaction>
</comment>
<dbReference type="GO" id="GO:0030170">
    <property type="term" value="F:pyridoxal phosphate binding"/>
    <property type="evidence" value="ECO:0007669"/>
    <property type="project" value="InterPro"/>
</dbReference>
<sequence length="405" mass="43144">MQDISTQLIHHPYRAPADFEAPQQGVFKASTVVFPNVAAMRTREWKDKSAYTYGLHGTPTTFVLEERIATLEGGLQTVLVPSGLAAIANVALALLKTGDEVLIPDNAYGPNKTLAEGELAAFGITHQYYNPMDVADLAARITPRTKLVWLEAAGSVTMEMPDLIAQARLCRERGVVSALDNTWGAGLAFNAFDLDGHGLAVDLTAQAVTKYPSGGGDVLMGSVTTRDLGLHMKIKLTHMRLGLGVGGNDAEAVLRALPSIALRYHAQDKAARQLARWCLNQSAFAQVLHPALDGSPGHAHWRQLCGAADARGQGAAAGLFSVVVDARYTQAQVDAFCDALKLFKLGYSWGGPVSLVVPYELATMRNQGWPAHLAQGTVVRFATGLEAADDLQADLQQALAAALPG</sequence>
<accession>A0A2S0MI25</accession>
<evidence type="ECO:0000256" key="7">
    <source>
        <dbReference type="RuleBase" id="RU362118"/>
    </source>
</evidence>
<evidence type="ECO:0000256" key="3">
    <source>
        <dbReference type="ARBA" id="ARBA00022898"/>
    </source>
</evidence>
<dbReference type="InterPro" id="IPR015421">
    <property type="entry name" value="PyrdxlP-dep_Trfase_major"/>
</dbReference>
<dbReference type="OrthoDB" id="9805807at2"/>
<name>A0A2S0MI25_9BURK</name>
<keyword evidence="4 8" id="KW-0456">Lyase</keyword>
<dbReference type="GO" id="GO:0019346">
    <property type="term" value="P:transsulfuration"/>
    <property type="evidence" value="ECO:0007669"/>
    <property type="project" value="InterPro"/>
</dbReference>
<comment type="similarity">
    <text evidence="2 7">Belongs to the trans-sulfuration enzymes family.</text>
</comment>
<dbReference type="Proteomes" id="UP000239709">
    <property type="component" value="Chromosome"/>
</dbReference>
<keyword evidence="9" id="KW-1185">Reference proteome</keyword>
<dbReference type="PANTHER" id="PTHR43500">
    <property type="entry name" value="CYSTATHIONINE BETA-LYASE-RELATED"/>
    <property type="match status" value="1"/>
</dbReference>
<dbReference type="RefSeq" id="WP_106704091.1">
    <property type="nucleotide sequence ID" value="NZ_CP027666.1"/>
</dbReference>
<dbReference type="SUPFAM" id="SSF53383">
    <property type="entry name" value="PLP-dependent transferases"/>
    <property type="match status" value="1"/>
</dbReference>
<dbReference type="Gene3D" id="3.40.640.10">
    <property type="entry name" value="Type I PLP-dependent aspartate aminotransferase-like (Major domain)"/>
    <property type="match status" value="1"/>
</dbReference>
<dbReference type="InterPro" id="IPR015422">
    <property type="entry name" value="PyrdxlP-dep_Trfase_small"/>
</dbReference>
<dbReference type="GO" id="GO:0019450">
    <property type="term" value="P:L-cysteine catabolic process to pyruvate"/>
    <property type="evidence" value="ECO:0007669"/>
    <property type="project" value="TreeGrafter"/>
</dbReference>
<dbReference type="PIRSF" id="PIRSF001434">
    <property type="entry name" value="CGS"/>
    <property type="match status" value="1"/>
</dbReference>
<evidence type="ECO:0000256" key="4">
    <source>
        <dbReference type="ARBA" id="ARBA00023239"/>
    </source>
</evidence>
<dbReference type="Pfam" id="PF01053">
    <property type="entry name" value="Cys_Met_Meta_PP"/>
    <property type="match status" value="1"/>
</dbReference>
<evidence type="ECO:0000313" key="8">
    <source>
        <dbReference type="EMBL" id="AVO35545.1"/>
    </source>
</evidence>
<dbReference type="KEGG" id="otk:C6570_15940"/>
<dbReference type="InterPro" id="IPR000277">
    <property type="entry name" value="Cys/Met-Metab_PyrdxlP-dep_enz"/>
</dbReference>
<proteinExistence type="inferred from homology"/>
<dbReference type="PANTHER" id="PTHR43500:SF1">
    <property type="entry name" value="CYSTATHIONINE BETA-LYASE-RELATED"/>
    <property type="match status" value="1"/>
</dbReference>
<dbReference type="GO" id="GO:0047804">
    <property type="term" value="F:cysteine-S-conjugate beta-lyase activity"/>
    <property type="evidence" value="ECO:0007669"/>
    <property type="project" value="InterPro"/>
</dbReference>
<evidence type="ECO:0000256" key="1">
    <source>
        <dbReference type="ARBA" id="ARBA00001933"/>
    </source>
</evidence>
<feature type="modified residue" description="N6-(pyridoxal phosphate)lysine" evidence="6">
    <location>
        <position position="210"/>
    </location>
</feature>
<dbReference type="InterPro" id="IPR006233">
    <property type="entry name" value="Cys_b_lyase_bac"/>
</dbReference>
<keyword evidence="3 6" id="KW-0663">Pyridoxal phosphate</keyword>
<evidence type="ECO:0000313" key="9">
    <source>
        <dbReference type="Proteomes" id="UP000239709"/>
    </source>
</evidence>
<evidence type="ECO:0000256" key="6">
    <source>
        <dbReference type="PIRSR" id="PIRSR001434-2"/>
    </source>
</evidence>
<gene>
    <name evidence="8" type="ORF">C6570_15940</name>
</gene>
<organism evidence="8 9">
    <name type="scientific">Ottowia oryzae</name>
    <dbReference type="NCBI Taxonomy" id="2109914"/>
    <lineage>
        <taxon>Bacteria</taxon>
        <taxon>Pseudomonadati</taxon>
        <taxon>Pseudomonadota</taxon>
        <taxon>Betaproteobacteria</taxon>
        <taxon>Burkholderiales</taxon>
        <taxon>Comamonadaceae</taxon>
        <taxon>Ottowia</taxon>
    </lineage>
</organism>
<protein>
    <submittedName>
        <fullName evidence="8">Cystathionine beta-lyase</fullName>
        <ecNumber evidence="8">4.4.1.8</ecNumber>
    </submittedName>
</protein>
<evidence type="ECO:0000256" key="2">
    <source>
        <dbReference type="ARBA" id="ARBA00009077"/>
    </source>
</evidence>
<dbReference type="Gene3D" id="3.90.1150.10">
    <property type="entry name" value="Aspartate Aminotransferase, domain 1"/>
    <property type="match status" value="1"/>
</dbReference>
<dbReference type="EC" id="4.4.1.8" evidence="8"/>
<dbReference type="InterPro" id="IPR015424">
    <property type="entry name" value="PyrdxlP-dep_Trfase"/>
</dbReference>
<dbReference type="EMBL" id="CP027666">
    <property type="protein sequence ID" value="AVO35545.1"/>
    <property type="molecule type" value="Genomic_DNA"/>
</dbReference>
<reference evidence="8 9" key="1">
    <citation type="submission" date="2018-03" db="EMBL/GenBank/DDBJ databases">
        <title>Genome sequencing of Ottowia sp.</title>
        <authorList>
            <person name="Kim S.-J."/>
            <person name="Heo J."/>
            <person name="Kwon S.-W."/>
        </authorList>
    </citation>
    <scope>NUCLEOTIDE SEQUENCE [LARGE SCALE GENOMIC DNA]</scope>
    <source>
        <strain evidence="8 9">KADR8-3</strain>
    </source>
</reference>
<dbReference type="AlphaFoldDB" id="A0A2S0MI25"/>
<evidence type="ECO:0000256" key="5">
    <source>
        <dbReference type="ARBA" id="ARBA00047517"/>
    </source>
</evidence>
<comment type="cofactor">
    <cofactor evidence="1 7">
        <name>pyridoxal 5'-phosphate</name>
        <dbReference type="ChEBI" id="CHEBI:597326"/>
    </cofactor>
</comment>